<evidence type="ECO:0000256" key="1">
    <source>
        <dbReference type="SAM" id="MobiDB-lite"/>
    </source>
</evidence>
<protein>
    <recommendedName>
        <fullName evidence="4">No apical meristem-associated C-terminal domain-containing protein</fullName>
    </recommendedName>
</protein>
<feature type="region of interest" description="Disordered" evidence="1">
    <location>
        <begin position="1"/>
        <end position="36"/>
    </location>
</feature>
<evidence type="ECO:0000313" key="3">
    <source>
        <dbReference type="Proteomes" id="UP000054564"/>
    </source>
</evidence>
<dbReference type="EMBL" id="AJIL01000020">
    <property type="protein sequence ID" value="KNF03005.1"/>
    <property type="molecule type" value="Genomic_DNA"/>
</dbReference>
<gene>
    <name evidence="2" type="ORF">PSTG_03954</name>
</gene>
<feature type="region of interest" description="Disordered" evidence="1">
    <location>
        <begin position="154"/>
        <end position="203"/>
    </location>
</feature>
<sequence length="203" mass="22549">MLDLLGSGNPPNVTPAPTNLKKRKADPEATSTPKTKKNWLITEDKSLCEAWLNTTQDPVVRNGQKAETFWERIHKYFADLIEEFNDKNQNKKGFSPIIVRSAGSVECCWGHILKFPAEAKELFKANCPMAFNLEHCYVLLKDSSKFQATQEAVDARGTKSQAPKVIPITPSNSATRPSSPSVIDVEDEEPSEQSLLGSDRMEG</sequence>
<reference evidence="3" key="1">
    <citation type="submission" date="2014-03" db="EMBL/GenBank/DDBJ databases">
        <title>The Genome Sequence of Puccinia striiformis f. sp. tritici PST-78.</title>
        <authorList>
            <consortium name="The Broad Institute Genome Sequencing Platform"/>
            <person name="Cuomo C."/>
            <person name="Hulbert S."/>
            <person name="Chen X."/>
            <person name="Walker B."/>
            <person name="Young S.K."/>
            <person name="Zeng Q."/>
            <person name="Gargeya S."/>
            <person name="Fitzgerald M."/>
            <person name="Haas B."/>
            <person name="Abouelleil A."/>
            <person name="Alvarado L."/>
            <person name="Arachchi H.M."/>
            <person name="Berlin A.M."/>
            <person name="Chapman S.B."/>
            <person name="Goldberg J."/>
            <person name="Griggs A."/>
            <person name="Gujja S."/>
            <person name="Hansen M."/>
            <person name="Howarth C."/>
            <person name="Imamovic A."/>
            <person name="Larimer J."/>
            <person name="McCowan C."/>
            <person name="Montmayeur A."/>
            <person name="Murphy C."/>
            <person name="Neiman D."/>
            <person name="Pearson M."/>
            <person name="Priest M."/>
            <person name="Roberts A."/>
            <person name="Saif S."/>
            <person name="Shea T."/>
            <person name="Sisk P."/>
            <person name="Sykes S."/>
            <person name="Wortman J."/>
            <person name="Nusbaum C."/>
            <person name="Birren B."/>
        </authorList>
    </citation>
    <scope>NUCLEOTIDE SEQUENCE [LARGE SCALE GENOMIC DNA]</scope>
    <source>
        <strain evidence="3">race PST-78</strain>
    </source>
</reference>
<dbReference type="STRING" id="1165861.A0A0L0VVK0"/>
<name>A0A0L0VVK0_9BASI</name>
<accession>A0A0L0VVK0</accession>
<keyword evidence="3" id="KW-1185">Reference proteome</keyword>
<dbReference type="Proteomes" id="UP000054564">
    <property type="component" value="Unassembled WGS sequence"/>
</dbReference>
<evidence type="ECO:0008006" key="4">
    <source>
        <dbReference type="Google" id="ProtNLM"/>
    </source>
</evidence>
<evidence type="ECO:0000313" key="2">
    <source>
        <dbReference type="EMBL" id="KNF03005.1"/>
    </source>
</evidence>
<organism evidence="2 3">
    <name type="scientific">Puccinia striiformis f. sp. tritici PST-78</name>
    <dbReference type="NCBI Taxonomy" id="1165861"/>
    <lineage>
        <taxon>Eukaryota</taxon>
        <taxon>Fungi</taxon>
        <taxon>Dikarya</taxon>
        <taxon>Basidiomycota</taxon>
        <taxon>Pucciniomycotina</taxon>
        <taxon>Pucciniomycetes</taxon>
        <taxon>Pucciniales</taxon>
        <taxon>Pucciniaceae</taxon>
        <taxon>Puccinia</taxon>
    </lineage>
</organism>
<proteinExistence type="predicted"/>
<comment type="caution">
    <text evidence="2">The sequence shown here is derived from an EMBL/GenBank/DDBJ whole genome shotgun (WGS) entry which is preliminary data.</text>
</comment>
<dbReference type="AlphaFoldDB" id="A0A0L0VVK0"/>
<dbReference type="OrthoDB" id="2506822at2759"/>
<dbReference type="PANTHER" id="PTHR45125:SF3">
    <property type="entry name" value="NO-APICAL-MERISTEM-ASSOCIATED CARBOXY-TERMINAL DOMAIN PROTEIN"/>
    <property type="match status" value="1"/>
</dbReference>
<feature type="compositionally biased region" description="Polar residues" evidence="1">
    <location>
        <begin position="169"/>
        <end position="181"/>
    </location>
</feature>
<dbReference type="PANTHER" id="PTHR45125">
    <property type="entry name" value="F21J9.4-RELATED"/>
    <property type="match status" value="1"/>
</dbReference>